<dbReference type="PANTHER" id="PTHR43329">
    <property type="entry name" value="EPOXIDE HYDROLASE"/>
    <property type="match status" value="1"/>
</dbReference>
<dbReference type="Proteomes" id="UP000595197">
    <property type="component" value="Chromosome"/>
</dbReference>
<protein>
    <submittedName>
        <fullName evidence="3">Alpha/beta hydrolase</fullName>
    </submittedName>
</protein>
<reference evidence="3" key="1">
    <citation type="submission" date="2021-02" db="EMBL/GenBank/DDBJ databases">
        <title>Skermanella TT6 skin isolate.</title>
        <authorList>
            <person name="Lee K."/>
            <person name="Ganzorig M."/>
        </authorList>
    </citation>
    <scope>NUCLEOTIDE SEQUENCE</scope>
    <source>
        <strain evidence="3">TT6</strain>
    </source>
</reference>
<evidence type="ECO:0000313" key="4">
    <source>
        <dbReference type="Proteomes" id="UP000595197"/>
    </source>
</evidence>
<dbReference type="SUPFAM" id="SSF53474">
    <property type="entry name" value="alpha/beta-Hydrolases"/>
    <property type="match status" value="1"/>
</dbReference>
<gene>
    <name evidence="3" type="ORF">IGS68_07130</name>
</gene>
<dbReference type="InterPro" id="IPR000639">
    <property type="entry name" value="Epox_hydrolase-like"/>
</dbReference>
<dbReference type="PRINTS" id="PR00111">
    <property type="entry name" value="ABHYDROLASE"/>
</dbReference>
<dbReference type="Pfam" id="PF00561">
    <property type="entry name" value="Abhydrolase_1"/>
    <property type="match status" value="1"/>
</dbReference>
<evidence type="ECO:0000256" key="1">
    <source>
        <dbReference type="ARBA" id="ARBA00022801"/>
    </source>
</evidence>
<sequence length="282" mass="31157">MHRRFDLEGTEIDAAVGGEGPPLLLLHGYPQTHVTWHRVAPVLARRFTVVAPDLRGYGDSAPARDGDYSKRAMASDQVRLMARLGFDRFGVAGHDRGGRVAYRLALDHPGRVGRLAVLDMVPTLDMWEMMDAGMAMSVYHWLFLAQPDGLPESLIGADPAGYLIRTVRSWCADPDVPEPAALAEYVRCFRRPEVIHAACEDYRAGAGADREHDAADRTAGRRIACPVLALWARGGTDGRPYDPLAVWRRWADDVSGREIGCGHFLQEEAPDEVARALLAFFE</sequence>
<feature type="domain" description="AB hydrolase-1" evidence="2">
    <location>
        <begin position="21"/>
        <end position="270"/>
    </location>
</feature>
<evidence type="ECO:0000313" key="3">
    <source>
        <dbReference type="EMBL" id="QQP92344.1"/>
    </source>
</evidence>
<keyword evidence="4" id="KW-1185">Reference proteome</keyword>
<dbReference type="InterPro" id="IPR000073">
    <property type="entry name" value="AB_hydrolase_1"/>
</dbReference>
<dbReference type="GO" id="GO:0016787">
    <property type="term" value="F:hydrolase activity"/>
    <property type="evidence" value="ECO:0007669"/>
    <property type="project" value="UniProtKB-KW"/>
</dbReference>
<dbReference type="Gene3D" id="3.40.50.1820">
    <property type="entry name" value="alpha/beta hydrolase"/>
    <property type="match status" value="1"/>
</dbReference>
<organism evidence="3 4">
    <name type="scientific">Skermanella cutis</name>
    <dbReference type="NCBI Taxonomy" id="2775420"/>
    <lineage>
        <taxon>Bacteria</taxon>
        <taxon>Pseudomonadati</taxon>
        <taxon>Pseudomonadota</taxon>
        <taxon>Alphaproteobacteria</taxon>
        <taxon>Rhodospirillales</taxon>
        <taxon>Azospirillaceae</taxon>
        <taxon>Skermanella</taxon>
    </lineage>
</organism>
<dbReference type="EMBL" id="CP067420">
    <property type="protein sequence ID" value="QQP92344.1"/>
    <property type="molecule type" value="Genomic_DNA"/>
</dbReference>
<proteinExistence type="predicted"/>
<evidence type="ECO:0000259" key="2">
    <source>
        <dbReference type="Pfam" id="PF00561"/>
    </source>
</evidence>
<name>A0ABX7BDX3_9PROT</name>
<dbReference type="InterPro" id="IPR029058">
    <property type="entry name" value="AB_hydrolase_fold"/>
</dbReference>
<accession>A0ABX7BDX3</accession>
<dbReference type="PRINTS" id="PR00412">
    <property type="entry name" value="EPOXHYDRLASE"/>
</dbReference>
<keyword evidence="1 3" id="KW-0378">Hydrolase</keyword>